<evidence type="ECO:0000313" key="8">
    <source>
        <dbReference type="Proteomes" id="UP000178336"/>
    </source>
</evidence>
<gene>
    <name evidence="7" type="ORF">A3A48_01130</name>
</gene>
<keyword evidence="2" id="KW-0488">Methylation</keyword>
<keyword evidence="5 6" id="KW-0472">Membrane</keyword>
<accession>A0A1F5GUS9</accession>
<protein>
    <recommendedName>
        <fullName evidence="9">Type II secretion system protein GspG C-terminal domain-containing protein</fullName>
    </recommendedName>
</protein>
<dbReference type="PROSITE" id="PS00409">
    <property type="entry name" value="PROKAR_NTER_METHYL"/>
    <property type="match status" value="1"/>
</dbReference>
<dbReference type="PANTHER" id="PTHR30093:SF44">
    <property type="entry name" value="TYPE II SECRETION SYSTEM CORE PROTEIN G"/>
    <property type="match status" value="1"/>
</dbReference>
<dbReference type="AlphaFoldDB" id="A0A1F5GUS9"/>
<dbReference type="InterPro" id="IPR012902">
    <property type="entry name" value="N_methyl_site"/>
</dbReference>
<evidence type="ECO:0000256" key="3">
    <source>
        <dbReference type="ARBA" id="ARBA00022692"/>
    </source>
</evidence>
<dbReference type="Proteomes" id="UP000178336">
    <property type="component" value="Unassembled WGS sequence"/>
</dbReference>
<evidence type="ECO:0000313" key="7">
    <source>
        <dbReference type="EMBL" id="OGD95643.1"/>
    </source>
</evidence>
<evidence type="ECO:0008006" key="9">
    <source>
        <dbReference type="Google" id="ProtNLM"/>
    </source>
</evidence>
<evidence type="ECO:0000256" key="5">
    <source>
        <dbReference type="ARBA" id="ARBA00023136"/>
    </source>
</evidence>
<dbReference type="STRING" id="1797724.A3A48_01130"/>
<evidence type="ECO:0000256" key="6">
    <source>
        <dbReference type="SAM" id="Phobius"/>
    </source>
</evidence>
<evidence type="ECO:0000256" key="2">
    <source>
        <dbReference type="ARBA" id="ARBA00022481"/>
    </source>
</evidence>
<dbReference type="GO" id="GO:0015628">
    <property type="term" value="P:protein secretion by the type II secretion system"/>
    <property type="evidence" value="ECO:0007669"/>
    <property type="project" value="InterPro"/>
</dbReference>
<dbReference type="EMBL" id="MFBN01000014">
    <property type="protein sequence ID" value="OGD95643.1"/>
    <property type="molecule type" value="Genomic_DNA"/>
</dbReference>
<dbReference type="Gene3D" id="3.30.700.10">
    <property type="entry name" value="Glycoprotein, Type 4 Pilin"/>
    <property type="match status" value="1"/>
</dbReference>
<sequence>MINSAQKKFFKGFTLIELLIVIAILGILAAAVLIAVNPAKRQRQARDAARKSDIGQIATALQAYYTTPGQGDYLGTSGTPGGLAALTVTQDLKQIPTDPTGGEYSYSVESDSSEASIYDVLEDPTTDSTGTYLWCWQSAIGKAQEITSGSCTP</sequence>
<dbReference type="GO" id="GO:0015627">
    <property type="term" value="C:type II protein secretion system complex"/>
    <property type="evidence" value="ECO:0007669"/>
    <property type="project" value="InterPro"/>
</dbReference>
<reference evidence="7 8" key="1">
    <citation type="journal article" date="2016" name="Nat. Commun.">
        <title>Thousands of microbial genomes shed light on interconnected biogeochemical processes in an aquifer system.</title>
        <authorList>
            <person name="Anantharaman K."/>
            <person name="Brown C.T."/>
            <person name="Hug L.A."/>
            <person name="Sharon I."/>
            <person name="Castelle C.J."/>
            <person name="Probst A.J."/>
            <person name="Thomas B.C."/>
            <person name="Singh A."/>
            <person name="Wilkins M.J."/>
            <person name="Karaoz U."/>
            <person name="Brodie E.L."/>
            <person name="Williams K.H."/>
            <person name="Hubbard S.S."/>
            <person name="Banfield J.F."/>
        </authorList>
    </citation>
    <scope>NUCLEOTIDE SEQUENCE [LARGE SCALE GENOMIC DNA]</scope>
</reference>
<evidence type="ECO:0000256" key="4">
    <source>
        <dbReference type="ARBA" id="ARBA00022989"/>
    </source>
</evidence>
<dbReference type="PANTHER" id="PTHR30093">
    <property type="entry name" value="GENERAL SECRETION PATHWAY PROTEIN G"/>
    <property type="match status" value="1"/>
</dbReference>
<dbReference type="NCBIfam" id="TIGR02532">
    <property type="entry name" value="IV_pilin_GFxxxE"/>
    <property type="match status" value="1"/>
</dbReference>
<evidence type="ECO:0000256" key="1">
    <source>
        <dbReference type="ARBA" id="ARBA00004167"/>
    </source>
</evidence>
<proteinExistence type="predicted"/>
<dbReference type="PRINTS" id="PR00885">
    <property type="entry name" value="BCTERIALGSPH"/>
</dbReference>
<organism evidence="7 8">
    <name type="scientific">Candidatus Curtissbacteria bacterium RIFCSPLOWO2_01_FULL_37_9</name>
    <dbReference type="NCBI Taxonomy" id="1797724"/>
    <lineage>
        <taxon>Bacteria</taxon>
        <taxon>Candidatus Curtissiibacteriota</taxon>
    </lineage>
</organism>
<dbReference type="InterPro" id="IPR045584">
    <property type="entry name" value="Pilin-like"/>
</dbReference>
<comment type="subcellular location">
    <subcellularLocation>
        <location evidence="1">Membrane</location>
        <topology evidence="1">Single-pass membrane protein</topology>
    </subcellularLocation>
</comment>
<comment type="caution">
    <text evidence="7">The sequence shown here is derived from an EMBL/GenBank/DDBJ whole genome shotgun (WGS) entry which is preliminary data.</text>
</comment>
<dbReference type="InterPro" id="IPR002416">
    <property type="entry name" value="T2SS_protein-GspH"/>
</dbReference>
<dbReference type="SUPFAM" id="SSF54523">
    <property type="entry name" value="Pili subunits"/>
    <property type="match status" value="1"/>
</dbReference>
<dbReference type="GO" id="GO:0016020">
    <property type="term" value="C:membrane"/>
    <property type="evidence" value="ECO:0007669"/>
    <property type="project" value="UniProtKB-SubCell"/>
</dbReference>
<keyword evidence="3 6" id="KW-0812">Transmembrane</keyword>
<name>A0A1F5GUS9_9BACT</name>
<feature type="transmembrane region" description="Helical" evidence="6">
    <location>
        <begin position="12"/>
        <end position="36"/>
    </location>
</feature>
<keyword evidence="4 6" id="KW-1133">Transmembrane helix</keyword>
<dbReference type="Pfam" id="PF07963">
    <property type="entry name" value="N_methyl"/>
    <property type="match status" value="1"/>
</dbReference>